<evidence type="ECO:0000313" key="4">
    <source>
        <dbReference type="Proteomes" id="UP000664132"/>
    </source>
</evidence>
<comment type="caution">
    <text evidence="3">The sequence shown here is derived from an EMBL/GenBank/DDBJ whole genome shotgun (WGS) entry which is preliminary data.</text>
</comment>
<evidence type="ECO:0000259" key="2">
    <source>
        <dbReference type="Pfam" id="PF20233"/>
    </source>
</evidence>
<dbReference type="InterPro" id="IPR046497">
    <property type="entry name" value="DUF6590"/>
</dbReference>
<accession>A0A8H7W9V3</accession>
<gene>
    <name evidence="3" type="ORF">IFR04_005653</name>
</gene>
<feature type="compositionally biased region" description="Low complexity" evidence="1">
    <location>
        <begin position="52"/>
        <end position="70"/>
    </location>
</feature>
<evidence type="ECO:0000313" key="3">
    <source>
        <dbReference type="EMBL" id="KAG4421242.1"/>
    </source>
</evidence>
<dbReference type="Pfam" id="PF20233">
    <property type="entry name" value="DUF6590"/>
    <property type="match status" value="1"/>
</dbReference>
<evidence type="ECO:0000256" key="1">
    <source>
        <dbReference type="SAM" id="MobiDB-lite"/>
    </source>
</evidence>
<keyword evidence="4" id="KW-1185">Reference proteome</keyword>
<feature type="region of interest" description="Disordered" evidence="1">
    <location>
        <begin position="1"/>
        <end position="22"/>
    </location>
</feature>
<dbReference type="PANTHER" id="PTHR35391:SF5">
    <property type="entry name" value="DUF6590 DOMAIN-CONTAINING PROTEIN"/>
    <property type="match status" value="1"/>
</dbReference>
<feature type="domain" description="DUF6590" evidence="2">
    <location>
        <begin position="277"/>
        <end position="434"/>
    </location>
</feature>
<dbReference type="Proteomes" id="UP000664132">
    <property type="component" value="Unassembled WGS sequence"/>
</dbReference>
<dbReference type="AlphaFoldDB" id="A0A8H7W9V3"/>
<dbReference type="EMBL" id="JAFJYH010000069">
    <property type="protein sequence ID" value="KAG4421242.1"/>
    <property type="molecule type" value="Genomic_DNA"/>
</dbReference>
<protein>
    <recommendedName>
        <fullName evidence="2">DUF6590 domain-containing protein</fullName>
    </recommendedName>
</protein>
<proteinExistence type="predicted"/>
<feature type="compositionally biased region" description="Low complexity" evidence="1">
    <location>
        <begin position="201"/>
        <end position="218"/>
    </location>
</feature>
<dbReference type="PANTHER" id="PTHR35391">
    <property type="entry name" value="C2H2-TYPE DOMAIN-CONTAINING PROTEIN-RELATED"/>
    <property type="match status" value="1"/>
</dbReference>
<dbReference type="OrthoDB" id="3559580at2759"/>
<organism evidence="3 4">
    <name type="scientific">Cadophora malorum</name>
    <dbReference type="NCBI Taxonomy" id="108018"/>
    <lineage>
        <taxon>Eukaryota</taxon>
        <taxon>Fungi</taxon>
        <taxon>Dikarya</taxon>
        <taxon>Ascomycota</taxon>
        <taxon>Pezizomycotina</taxon>
        <taxon>Leotiomycetes</taxon>
        <taxon>Helotiales</taxon>
        <taxon>Ploettnerulaceae</taxon>
        <taxon>Cadophora</taxon>
    </lineage>
</organism>
<feature type="region of interest" description="Disordered" evidence="1">
    <location>
        <begin position="41"/>
        <end position="76"/>
    </location>
</feature>
<name>A0A8H7W9V3_9HELO</name>
<feature type="region of interest" description="Disordered" evidence="1">
    <location>
        <begin position="171"/>
        <end position="218"/>
    </location>
</feature>
<sequence length="448" mass="49942">MPSSSQYYENDEYGYRDDRPASGHVNELTYTLAETSIGGSTASAEYLQREQSPSVENSSSSFGNTGSSTSDPIPIQQRSWRSDPTANEFVPGNHGISWVNASQSFISETNTEYIVDTESHDETPVRRYGASDNQDRGSLSSSLATVVPVGWKAPERGSPVRSFQYTQSQWSSDATQLSTPAGGFHGQSTMGGSSDYEATDSGPSMSYSPGPSSYSTSVPNTAVETPHTMLLLSIPSSTMGSNTTAQVSKTIHKNIPTIQRKRSREKLDPNFRVHHSRDFRPGYVFKVLWSEPKGEPRRSTASTDCETVVTKEPFEAKEGRYKGQKVYESIRRFIIAAADDGHCQCLPILTYGSQGTRKPGIKAKDHAIIYTEAPILLPDERELDFQPIRMTPLTPRDKLDNASRINYAKIYTVEHNVKVLFIGWIQEPHWRTFMTDFDTAWRRKRFGV</sequence>
<feature type="region of interest" description="Disordered" evidence="1">
    <location>
        <begin position="118"/>
        <end position="141"/>
    </location>
</feature>
<reference evidence="3" key="1">
    <citation type="submission" date="2021-02" db="EMBL/GenBank/DDBJ databases">
        <title>Genome sequence Cadophora malorum strain M34.</title>
        <authorList>
            <person name="Stefanovic E."/>
            <person name="Vu D."/>
            <person name="Scully C."/>
            <person name="Dijksterhuis J."/>
            <person name="Roader J."/>
            <person name="Houbraken J."/>
        </authorList>
    </citation>
    <scope>NUCLEOTIDE SEQUENCE</scope>
    <source>
        <strain evidence="3">M34</strain>
    </source>
</reference>